<dbReference type="GO" id="GO:0003959">
    <property type="term" value="F:NADPH dehydrogenase activity"/>
    <property type="evidence" value="ECO:0007669"/>
    <property type="project" value="TreeGrafter"/>
</dbReference>
<sequence>MAESRLFKPLTIGNVEVKHRVGMPSLTRFRASDDRVPTPLMKEYYGQRASVPGTLIIAEGTLVSPSACGGFANAPGIWSGDQVSAWREITDEVHRKGCFIYCQLFAMGRAGDVELAKKEGFNLAAPSALPIDKDSPTPQAMTVQEIKQMVQDFVKATENAISAGFDGVECHGANGYLIDQFNQDVSNTRDDEYGGSVENRSRFITDIMKAMVDAVGPERVGLRLSPWSEFQGMRMEEPIPQFTDIINKASQLNLAYLHLVESRISGSEDAEGNDRLDFAYGLWTGPILVAGGFEPAEAQKLVDEEYPDKDIVVMFGRYFISNPDLVYRIKEGLELSAYDRDTFYVSKSPVGYSDYPLSIRYLESQKVPISSS</sequence>
<dbReference type="PANTHER" id="PTHR22893:SF91">
    <property type="entry name" value="NADPH DEHYDROGENASE 2-RELATED"/>
    <property type="match status" value="1"/>
</dbReference>
<proteinExistence type="predicted"/>
<evidence type="ECO:0000259" key="2">
    <source>
        <dbReference type="Pfam" id="PF00724"/>
    </source>
</evidence>
<dbReference type="Gene3D" id="3.20.20.70">
    <property type="entry name" value="Aldolase class I"/>
    <property type="match status" value="1"/>
</dbReference>
<dbReference type="OrthoDB" id="276546at2759"/>
<dbReference type="SUPFAM" id="SSF51395">
    <property type="entry name" value="FMN-linked oxidoreductases"/>
    <property type="match status" value="1"/>
</dbReference>
<dbReference type="GO" id="GO:0010181">
    <property type="term" value="F:FMN binding"/>
    <property type="evidence" value="ECO:0007669"/>
    <property type="project" value="InterPro"/>
</dbReference>
<reference evidence="3" key="1">
    <citation type="submission" date="2020-03" db="EMBL/GenBank/DDBJ databases">
        <title>Draft Genome Sequence of Cylindrodendrum hubeiense.</title>
        <authorList>
            <person name="Buettner E."/>
            <person name="Kellner H."/>
        </authorList>
    </citation>
    <scope>NUCLEOTIDE SEQUENCE</scope>
    <source>
        <strain evidence="3">IHI 201604</strain>
    </source>
</reference>
<protein>
    <recommendedName>
        <fullName evidence="2">NADH:flavin oxidoreductase/NADH oxidase N-terminal domain-containing protein</fullName>
    </recommendedName>
</protein>
<evidence type="ECO:0000313" key="4">
    <source>
        <dbReference type="Proteomes" id="UP000722485"/>
    </source>
</evidence>
<dbReference type="EMBL" id="JAANBB010000015">
    <property type="protein sequence ID" value="KAF7556047.1"/>
    <property type="molecule type" value="Genomic_DNA"/>
</dbReference>
<keyword evidence="1" id="KW-0285">Flavoprotein</keyword>
<dbReference type="CDD" id="cd02933">
    <property type="entry name" value="OYE_like_FMN"/>
    <property type="match status" value="1"/>
</dbReference>
<dbReference type="Pfam" id="PF00724">
    <property type="entry name" value="Oxidored_FMN"/>
    <property type="match status" value="1"/>
</dbReference>
<dbReference type="InterPro" id="IPR001155">
    <property type="entry name" value="OxRdtase_FMN_N"/>
</dbReference>
<organism evidence="3 4">
    <name type="scientific">Cylindrodendrum hubeiense</name>
    <dbReference type="NCBI Taxonomy" id="595255"/>
    <lineage>
        <taxon>Eukaryota</taxon>
        <taxon>Fungi</taxon>
        <taxon>Dikarya</taxon>
        <taxon>Ascomycota</taxon>
        <taxon>Pezizomycotina</taxon>
        <taxon>Sordariomycetes</taxon>
        <taxon>Hypocreomycetidae</taxon>
        <taxon>Hypocreales</taxon>
        <taxon>Nectriaceae</taxon>
        <taxon>Cylindrodendrum</taxon>
    </lineage>
</organism>
<comment type="caution">
    <text evidence="3">The sequence shown here is derived from an EMBL/GenBank/DDBJ whole genome shotgun (WGS) entry which is preliminary data.</text>
</comment>
<dbReference type="PANTHER" id="PTHR22893">
    <property type="entry name" value="NADH OXIDOREDUCTASE-RELATED"/>
    <property type="match status" value="1"/>
</dbReference>
<dbReference type="Proteomes" id="UP000722485">
    <property type="component" value="Unassembled WGS sequence"/>
</dbReference>
<name>A0A9P5LLU5_9HYPO</name>
<dbReference type="FunFam" id="3.20.20.70:FF:000138">
    <property type="entry name" value="NADPH dehydrogenase 1"/>
    <property type="match status" value="1"/>
</dbReference>
<accession>A0A9P5LLU5</accession>
<evidence type="ECO:0000256" key="1">
    <source>
        <dbReference type="ARBA" id="ARBA00022630"/>
    </source>
</evidence>
<feature type="domain" description="NADH:flavin oxidoreductase/NADH oxidase N-terminal" evidence="2">
    <location>
        <begin position="6"/>
        <end position="335"/>
    </location>
</feature>
<dbReference type="InterPro" id="IPR045247">
    <property type="entry name" value="Oye-like"/>
</dbReference>
<gene>
    <name evidence="3" type="ORF">G7Z17_g1722</name>
</gene>
<dbReference type="AlphaFoldDB" id="A0A9P5LLU5"/>
<keyword evidence="4" id="KW-1185">Reference proteome</keyword>
<evidence type="ECO:0000313" key="3">
    <source>
        <dbReference type="EMBL" id="KAF7556047.1"/>
    </source>
</evidence>
<dbReference type="InterPro" id="IPR013785">
    <property type="entry name" value="Aldolase_TIM"/>
</dbReference>